<accession>B4JSB0</accession>
<dbReference type="STRING" id="7222.B4JSB0"/>
<sequence>MNDLVPDVVDEAPPKNKLHVTYPPEIVVREGNELTPRQVKDQPQVNWENDAPTALHTLLMVDPDAPSRADPKFREILHWAVINIPGIQLSQGQELAEYIGSGPPEGTGLHRYIFLLYRQSHKIDDPQHIDKRTREGRFNFSARQFASKHGLGKPIAGNYYQAQYDGFVPVRNKEFTG</sequence>
<dbReference type="Proteomes" id="UP000001070">
    <property type="component" value="Unassembled WGS sequence"/>
</dbReference>
<dbReference type="PANTHER" id="PTHR11362">
    <property type="entry name" value="PHOSPHATIDYLETHANOLAMINE-BINDING PROTEIN"/>
    <property type="match status" value="1"/>
</dbReference>
<dbReference type="Pfam" id="PF01161">
    <property type="entry name" value="PBP"/>
    <property type="match status" value="1"/>
</dbReference>
<protein>
    <submittedName>
        <fullName evidence="1">GH22229</fullName>
    </submittedName>
</protein>
<proteinExistence type="predicted"/>
<dbReference type="InParanoid" id="B4JSB0"/>
<dbReference type="FunCoup" id="B4JSB0">
    <property type="interactions" value="142"/>
</dbReference>
<evidence type="ECO:0000313" key="2">
    <source>
        <dbReference type="Proteomes" id="UP000001070"/>
    </source>
</evidence>
<dbReference type="SUPFAM" id="SSF49777">
    <property type="entry name" value="PEBP-like"/>
    <property type="match status" value="1"/>
</dbReference>
<dbReference type="AlphaFoldDB" id="B4JSB0"/>
<organism evidence="2">
    <name type="scientific">Drosophila grimshawi</name>
    <name type="common">Hawaiian fruit fly</name>
    <name type="synonym">Idiomyia grimshawi</name>
    <dbReference type="NCBI Taxonomy" id="7222"/>
    <lineage>
        <taxon>Eukaryota</taxon>
        <taxon>Metazoa</taxon>
        <taxon>Ecdysozoa</taxon>
        <taxon>Arthropoda</taxon>
        <taxon>Hexapoda</taxon>
        <taxon>Insecta</taxon>
        <taxon>Pterygota</taxon>
        <taxon>Neoptera</taxon>
        <taxon>Endopterygota</taxon>
        <taxon>Diptera</taxon>
        <taxon>Brachycera</taxon>
        <taxon>Muscomorpha</taxon>
        <taxon>Ephydroidea</taxon>
        <taxon>Drosophilidae</taxon>
        <taxon>Drosophila</taxon>
        <taxon>Hawaiian Drosophila</taxon>
    </lineage>
</organism>
<keyword evidence="2" id="KW-1185">Reference proteome</keyword>
<dbReference type="HOGENOM" id="CLU_043994_5_1_1"/>
<dbReference type="PANTHER" id="PTHR11362:SF82">
    <property type="entry name" value="PHOSPHATIDYLETHANOLAMINE-BINDING PROTEIN 4"/>
    <property type="match status" value="1"/>
</dbReference>
<dbReference type="KEGG" id="dgr:6567528"/>
<dbReference type="OrthoDB" id="2506647at2759"/>
<dbReference type="InterPro" id="IPR036610">
    <property type="entry name" value="PEBP-like_sf"/>
</dbReference>
<name>B4JSB0_DROGR</name>
<dbReference type="PhylomeDB" id="B4JSB0"/>
<dbReference type="CDD" id="cd00866">
    <property type="entry name" value="PEBP_euk"/>
    <property type="match status" value="1"/>
</dbReference>
<reference evidence="1 2" key="1">
    <citation type="journal article" date="2007" name="Nature">
        <title>Evolution of genes and genomes on the Drosophila phylogeny.</title>
        <authorList>
            <consortium name="Drosophila 12 Genomes Consortium"/>
            <person name="Clark A.G."/>
            <person name="Eisen M.B."/>
            <person name="Smith D.R."/>
            <person name="Bergman C.M."/>
            <person name="Oliver B."/>
            <person name="Markow T.A."/>
            <person name="Kaufman T.C."/>
            <person name="Kellis M."/>
            <person name="Gelbart W."/>
            <person name="Iyer V.N."/>
            <person name="Pollard D.A."/>
            <person name="Sackton T.B."/>
            <person name="Larracuente A.M."/>
            <person name="Singh N.D."/>
            <person name="Abad J.P."/>
            <person name="Abt D.N."/>
            <person name="Adryan B."/>
            <person name="Aguade M."/>
            <person name="Akashi H."/>
            <person name="Anderson W.W."/>
            <person name="Aquadro C.F."/>
            <person name="Ardell D.H."/>
            <person name="Arguello R."/>
            <person name="Artieri C.G."/>
            <person name="Barbash D.A."/>
            <person name="Barker D."/>
            <person name="Barsanti P."/>
            <person name="Batterham P."/>
            <person name="Batzoglou S."/>
            <person name="Begun D."/>
            <person name="Bhutkar A."/>
            <person name="Blanco E."/>
            <person name="Bosak S.A."/>
            <person name="Bradley R.K."/>
            <person name="Brand A.D."/>
            <person name="Brent M.R."/>
            <person name="Brooks A.N."/>
            <person name="Brown R.H."/>
            <person name="Butlin R.K."/>
            <person name="Caggese C."/>
            <person name="Calvi B.R."/>
            <person name="Bernardo de Carvalho A."/>
            <person name="Caspi A."/>
            <person name="Castrezana S."/>
            <person name="Celniker S.E."/>
            <person name="Chang J.L."/>
            <person name="Chapple C."/>
            <person name="Chatterji S."/>
            <person name="Chinwalla A."/>
            <person name="Civetta A."/>
            <person name="Clifton S.W."/>
            <person name="Comeron J.M."/>
            <person name="Costello J.C."/>
            <person name="Coyne J.A."/>
            <person name="Daub J."/>
            <person name="David R.G."/>
            <person name="Delcher A.L."/>
            <person name="Delehaunty K."/>
            <person name="Do C.B."/>
            <person name="Ebling H."/>
            <person name="Edwards K."/>
            <person name="Eickbush T."/>
            <person name="Evans J.D."/>
            <person name="Filipski A."/>
            <person name="Findeiss S."/>
            <person name="Freyhult E."/>
            <person name="Fulton L."/>
            <person name="Fulton R."/>
            <person name="Garcia A.C."/>
            <person name="Gardiner A."/>
            <person name="Garfield D.A."/>
            <person name="Garvin B.E."/>
            <person name="Gibson G."/>
            <person name="Gilbert D."/>
            <person name="Gnerre S."/>
            <person name="Godfrey J."/>
            <person name="Good R."/>
            <person name="Gotea V."/>
            <person name="Gravely B."/>
            <person name="Greenberg A.J."/>
            <person name="Griffiths-Jones S."/>
            <person name="Gross S."/>
            <person name="Guigo R."/>
            <person name="Gustafson E.A."/>
            <person name="Haerty W."/>
            <person name="Hahn M.W."/>
            <person name="Halligan D.L."/>
            <person name="Halpern A.L."/>
            <person name="Halter G.M."/>
            <person name="Han M.V."/>
            <person name="Heger A."/>
            <person name="Hillier L."/>
            <person name="Hinrichs A.S."/>
            <person name="Holmes I."/>
            <person name="Hoskins R.A."/>
            <person name="Hubisz M.J."/>
            <person name="Hultmark D."/>
            <person name="Huntley M.A."/>
            <person name="Jaffe D.B."/>
            <person name="Jagadeeshan S."/>
            <person name="Jeck W.R."/>
            <person name="Johnson J."/>
            <person name="Jones C.D."/>
            <person name="Jordan W.C."/>
            <person name="Karpen G.H."/>
            <person name="Kataoka E."/>
            <person name="Keightley P.D."/>
            <person name="Kheradpour P."/>
            <person name="Kirkness E.F."/>
            <person name="Koerich L.B."/>
            <person name="Kristiansen K."/>
            <person name="Kudrna D."/>
            <person name="Kulathinal R.J."/>
            <person name="Kumar S."/>
            <person name="Kwok R."/>
            <person name="Lander E."/>
            <person name="Langley C.H."/>
            <person name="Lapoint R."/>
            <person name="Lazzaro B.P."/>
            <person name="Lee S.J."/>
            <person name="Levesque L."/>
            <person name="Li R."/>
            <person name="Lin C.F."/>
            <person name="Lin M.F."/>
            <person name="Lindblad-Toh K."/>
            <person name="Llopart A."/>
            <person name="Long M."/>
            <person name="Low L."/>
            <person name="Lozovsky E."/>
            <person name="Lu J."/>
            <person name="Luo M."/>
            <person name="Machado C.A."/>
            <person name="Makalowski W."/>
            <person name="Marzo M."/>
            <person name="Matsuda M."/>
            <person name="Matzkin L."/>
            <person name="McAllister B."/>
            <person name="McBride C.S."/>
            <person name="McKernan B."/>
            <person name="McKernan K."/>
            <person name="Mendez-Lago M."/>
            <person name="Minx P."/>
            <person name="Mollenhauer M.U."/>
            <person name="Montooth K."/>
            <person name="Mount S.M."/>
            <person name="Mu X."/>
            <person name="Myers E."/>
            <person name="Negre B."/>
            <person name="Newfeld S."/>
            <person name="Nielsen R."/>
            <person name="Noor M.A."/>
            <person name="O'Grady P."/>
            <person name="Pachter L."/>
            <person name="Papaceit M."/>
            <person name="Parisi M.J."/>
            <person name="Parisi M."/>
            <person name="Parts L."/>
            <person name="Pedersen J.S."/>
            <person name="Pesole G."/>
            <person name="Phillippy A.M."/>
            <person name="Ponting C.P."/>
            <person name="Pop M."/>
            <person name="Porcelli D."/>
            <person name="Powell J.R."/>
            <person name="Prohaska S."/>
            <person name="Pruitt K."/>
            <person name="Puig M."/>
            <person name="Quesneville H."/>
            <person name="Ram K.R."/>
            <person name="Rand D."/>
            <person name="Rasmussen M.D."/>
            <person name="Reed L.K."/>
            <person name="Reenan R."/>
            <person name="Reily A."/>
            <person name="Remington K.A."/>
            <person name="Rieger T.T."/>
            <person name="Ritchie M.G."/>
            <person name="Robin C."/>
            <person name="Rogers Y.H."/>
            <person name="Rohde C."/>
            <person name="Rozas J."/>
            <person name="Rubenfield M.J."/>
            <person name="Ruiz A."/>
            <person name="Russo S."/>
            <person name="Salzberg S.L."/>
            <person name="Sanchez-Gracia A."/>
            <person name="Saranga D.J."/>
            <person name="Sato H."/>
            <person name="Schaeffer S.W."/>
            <person name="Schatz M.C."/>
            <person name="Schlenke T."/>
            <person name="Schwartz R."/>
            <person name="Segarra C."/>
            <person name="Singh R.S."/>
            <person name="Sirot L."/>
            <person name="Sirota M."/>
            <person name="Sisneros N.B."/>
            <person name="Smith C.D."/>
            <person name="Smith T.F."/>
            <person name="Spieth J."/>
            <person name="Stage D.E."/>
            <person name="Stark A."/>
            <person name="Stephan W."/>
            <person name="Strausberg R.L."/>
            <person name="Strempel S."/>
            <person name="Sturgill D."/>
            <person name="Sutton G."/>
            <person name="Sutton G.G."/>
            <person name="Tao W."/>
            <person name="Teichmann S."/>
            <person name="Tobari Y.N."/>
            <person name="Tomimura Y."/>
            <person name="Tsolas J.M."/>
            <person name="Valente V.L."/>
            <person name="Venter E."/>
            <person name="Venter J.C."/>
            <person name="Vicario S."/>
            <person name="Vieira F.G."/>
            <person name="Vilella A.J."/>
            <person name="Villasante A."/>
            <person name="Walenz B."/>
            <person name="Wang J."/>
            <person name="Wasserman M."/>
            <person name="Watts T."/>
            <person name="Wilson D."/>
            <person name="Wilson R.K."/>
            <person name="Wing R.A."/>
            <person name="Wolfner M.F."/>
            <person name="Wong A."/>
            <person name="Wong G.K."/>
            <person name="Wu C.I."/>
            <person name="Wu G."/>
            <person name="Yamamoto D."/>
            <person name="Yang H.P."/>
            <person name="Yang S.P."/>
            <person name="Yorke J.A."/>
            <person name="Yoshida K."/>
            <person name="Zdobnov E."/>
            <person name="Zhang P."/>
            <person name="Zhang Y."/>
            <person name="Zimin A.V."/>
            <person name="Baldwin J."/>
            <person name="Abdouelleil A."/>
            <person name="Abdulkadir J."/>
            <person name="Abebe A."/>
            <person name="Abera B."/>
            <person name="Abreu J."/>
            <person name="Acer S.C."/>
            <person name="Aftuck L."/>
            <person name="Alexander A."/>
            <person name="An P."/>
            <person name="Anderson E."/>
            <person name="Anderson S."/>
            <person name="Arachi H."/>
            <person name="Azer M."/>
            <person name="Bachantsang P."/>
            <person name="Barry A."/>
            <person name="Bayul T."/>
            <person name="Berlin A."/>
            <person name="Bessette D."/>
            <person name="Bloom T."/>
            <person name="Blye J."/>
            <person name="Boguslavskiy L."/>
            <person name="Bonnet C."/>
            <person name="Boukhgalter B."/>
            <person name="Bourzgui I."/>
            <person name="Brown A."/>
            <person name="Cahill P."/>
            <person name="Channer S."/>
            <person name="Cheshatsang Y."/>
            <person name="Chuda L."/>
            <person name="Citroen M."/>
            <person name="Collymore A."/>
            <person name="Cooke P."/>
            <person name="Costello M."/>
            <person name="D'Aco K."/>
            <person name="Daza R."/>
            <person name="De Haan G."/>
            <person name="DeGray S."/>
            <person name="DeMaso C."/>
            <person name="Dhargay N."/>
            <person name="Dooley K."/>
            <person name="Dooley E."/>
            <person name="Doricent M."/>
            <person name="Dorje P."/>
            <person name="Dorjee K."/>
            <person name="Dupes A."/>
            <person name="Elong R."/>
            <person name="Falk J."/>
            <person name="Farina A."/>
            <person name="Faro S."/>
            <person name="Ferguson D."/>
            <person name="Fisher S."/>
            <person name="Foley C.D."/>
            <person name="Franke A."/>
            <person name="Friedrich D."/>
            <person name="Gadbois L."/>
            <person name="Gearin G."/>
            <person name="Gearin C.R."/>
            <person name="Giannoukos G."/>
            <person name="Goode T."/>
            <person name="Graham J."/>
            <person name="Grandbois E."/>
            <person name="Grewal S."/>
            <person name="Gyaltsen K."/>
            <person name="Hafez N."/>
            <person name="Hagos B."/>
            <person name="Hall J."/>
            <person name="Henson C."/>
            <person name="Hollinger A."/>
            <person name="Honan T."/>
            <person name="Huard M.D."/>
            <person name="Hughes L."/>
            <person name="Hurhula B."/>
            <person name="Husby M.E."/>
            <person name="Kamat A."/>
            <person name="Kanga B."/>
            <person name="Kashin S."/>
            <person name="Khazanovich D."/>
            <person name="Kisner P."/>
            <person name="Lance K."/>
            <person name="Lara M."/>
            <person name="Lee W."/>
            <person name="Lennon N."/>
            <person name="Letendre F."/>
            <person name="LeVine R."/>
            <person name="Lipovsky A."/>
            <person name="Liu X."/>
            <person name="Liu J."/>
            <person name="Liu S."/>
            <person name="Lokyitsang T."/>
            <person name="Lokyitsang Y."/>
            <person name="Lubonja R."/>
            <person name="Lui A."/>
            <person name="MacDonald P."/>
            <person name="Magnisalis V."/>
            <person name="Maru K."/>
            <person name="Matthews C."/>
            <person name="McCusker W."/>
            <person name="McDonough S."/>
            <person name="Mehta T."/>
            <person name="Meldrim J."/>
            <person name="Meneus L."/>
            <person name="Mihai O."/>
            <person name="Mihalev A."/>
            <person name="Mihova T."/>
            <person name="Mittelman R."/>
            <person name="Mlenga V."/>
            <person name="Montmayeur A."/>
            <person name="Mulrain L."/>
            <person name="Navidi A."/>
            <person name="Naylor J."/>
            <person name="Negash T."/>
            <person name="Nguyen T."/>
            <person name="Nguyen N."/>
            <person name="Nicol R."/>
            <person name="Norbu C."/>
            <person name="Norbu N."/>
            <person name="Novod N."/>
            <person name="O'Neill B."/>
            <person name="Osman S."/>
            <person name="Markiewicz E."/>
            <person name="Oyono O.L."/>
            <person name="Patti C."/>
            <person name="Phunkhang P."/>
            <person name="Pierre F."/>
            <person name="Priest M."/>
            <person name="Raghuraman S."/>
            <person name="Rege F."/>
            <person name="Reyes R."/>
            <person name="Rise C."/>
            <person name="Rogov P."/>
            <person name="Ross K."/>
            <person name="Ryan E."/>
            <person name="Settipalli S."/>
            <person name="Shea T."/>
            <person name="Sherpa N."/>
            <person name="Shi L."/>
            <person name="Shih D."/>
            <person name="Sparrow T."/>
            <person name="Spaulding J."/>
            <person name="Stalker J."/>
            <person name="Stange-Thomann N."/>
            <person name="Stavropoulos S."/>
            <person name="Stone C."/>
            <person name="Strader C."/>
            <person name="Tesfaye S."/>
            <person name="Thomson T."/>
            <person name="Thoulutsang Y."/>
            <person name="Thoulutsang D."/>
            <person name="Topham K."/>
            <person name="Topping I."/>
            <person name="Tsamla T."/>
            <person name="Vassiliev H."/>
            <person name="Vo A."/>
            <person name="Wangchuk T."/>
            <person name="Wangdi T."/>
            <person name="Weiand M."/>
            <person name="Wilkinson J."/>
            <person name="Wilson A."/>
            <person name="Yadav S."/>
            <person name="Young G."/>
            <person name="Yu Q."/>
            <person name="Zembek L."/>
            <person name="Zhong D."/>
            <person name="Zimmer A."/>
            <person name="Zwirko Z."/>
            <person name="Jaffe D.B."/>
            <person name="Alvarez P."/>
            <person name="Brockman W."/>
            <person name="Butler J."/>
            <person name="Chin C."/>
            <person name="Gnerre S."/>
            <person name="Grabherr M."/>
            <person name="Kleber M."/>
            <person name="Mauceli E."/>
            <person name="MacCallum I."/>
        </authorList>
    </citation>
    <scope>NUCLEOTIDE SEQUENCE [LARGE SCALE GENOMIC DNA]</scope>
    <source>
        <strain evidence="2">Tucson 15287-2541.00</strain>
    </source>
</reference>
<dbReference type="MEROPS" id="I51.002"/>
<gene>
    <name evidence="1" type="primary">Dgri\GH22229</name>
    <name evidence="1" type="ORF">Dgri_GH22229</name>
</gene>
<dbReference type="OMA" id="HIDKRTR"/>
<dbReference type="Gene3D" id="3.90.280.10">
    <property type="entry name" value="PEBP-like"/>
    <property type="match status" value="1"/>
</dbReference>
<dbReference type="InterPro" id="IPR008914">
    <property type="entry name" value="PEBP"/>
</dbReference>
<dbReference type="eggNOG" id="KOG3346">
    <property type="taxonomic scope" value="Eukaryota"/>
</dbReference>
<evidence type="ECO:0000313" key="1">
    <source>
        <dbReference type="EMBL" id="EDV94650.1"/>
    </source>
</evidence>
<dbReference type="InterPro" id="IPR035810">
    <property type="entry name" value="PEBP_euk"/>
</dbReference>
<dbReference type="EMBL" id="CH916373">
    <property type="protein sequence ID" value="EDV94650.1"/>
    <property type="molecule type" value="Genomic_DNA"/>
</dbReference>